<reference evidence="1 2" key="1">
    <citation type="journal article" date="2015" name="Nature">
        <title>rRNA introns, odd ribosomes, and small enigmatic genomes across a large radiation of phyla.</title>
        <authorList>
            <person name="Brown C.T."/>
            <person name="Hug L.A."/>
            <person name="Thomas B.C."/>
            <person name="Sharon I."/>
            <person name="Castelle C.J."/>
            <person name="Singh A."/>
            <person name="Wilkins M.J."/>
            <person name="Williams K.H."/>
            <person name="Banfield J.F."/>
        </authorList>
    </citation>
    <scope>NUCLEOTIDE SEQUENCE [LARGE SCALE GENOMIC DNA]</scope>
</reference>
<dbReference type="AlphaFoldDB" id="A0A0G1FCM8"/>
<organism evidence="1 2">
    <name type="scientific">Candidatus Nomurabacteria bacterium GW2011_GWB1_43_7</name>
    <dbReference type="NCBI Taxonomy" id="1618747"/>
    <lineage>
        <taxon>Bacteria</taxon>
        <taxon>Candidatus Nomuraibacteriota</taxon>
    </lineage>
</organism>
<accession>A0A0G1FCM8</accession>
<proteinExistence type="predicted"/>
<name>A0A0G1FCM8_9BACT</name>
<protein>
    <submittedName>
        <fullName evidence="1">Uncharacterized protein</fullName>
    </submittedName>
</protein>
<evidence type="ECO:0000313" key="1">
    <source>
        <dbReference type="EMBL" id="KKT20045.1"/>
    </source>
</evidence>
<dbReference type="EMBL" id="LCGS01000002">
    <property type="protein sequence ID" value="KKT20045.1"/>
    <property type="molecule type" value="Genomic_DNA"/>
</dbReference>
<dbReference type="Proteomes" id="UP000034751">
    <property type="component" value="Unassembled WGS sequence"/>
</dbReference>
<comment type="caution">
    <text evidence="1">The sequence shown here is derived from an EMBL/GenBank/DDBJ whole genome shotgun (WGS) entry which is preliminary data.</text>
</comment>
<evidence type="ECO:0000313" key="2">
    <source>
        <dbReference type="Proteomes" id="UP000034751"/>
    </source>
</evidence>
<sequence length="38" mass="4416">MKNKTIKIQSIASLDNILNFDYNGNCIVVRFFRKDPQA</sequence>
<gene>
    <name evidence="1" type="ORF">UW02_C0002G0037</name>
</gene>
<dbReference type="STRING" id="1618747.UW02_C0002G0037"/>